<dbReference type="InterPro" id="IPR038765">
    <property type="entry name" value="Papain-like_cys_pep_sf"/>
</dbReference>
<name>A0A557R2H3_9RHOO</name>
<feature type="region of interest" description="Disordered" evidence="1">
    <location>
        <begin position="262"/>
        <end position="283"/>
    </location>
</feature>
<organism evidence="2 3">
    <name type="scientific">Denitromonas halophila</name>
    <dbReference type="NCBI Taxonomy" id="1629404"/>
    <lineage>
        <taxon>Bacteria</taxon>
        <taxon>Pseudomonadati</taxon>
        <taxon>Pseudomonadota</taxon>
        <taxon>Betaproteobacteria</taxon>
        <taxon>Rhodocyclales</taxon>
        <taxon>Zoogloeaceae</taxon>
        <taxon>Denitromonas</taxon>
    </lineage>
</organism>
<dbReference type="OrthoDB" id="1550427at2"/>
<evidence type="ECO:0000313" key="3">
    <source>
        <dbReference type="Proteomes" id="UP000319502"/>
    </source>
</evidence>
<dbReference type="EMBL" id="VMNK01000002">
    <property type="protein sequence ID" value="TVO59342.1"/>
    <property type="molecule type" value="Genomic_DNA"/>
</dbReference>
<evidence type="ECO:0000313" key="2">
    <source>
        <dbReference type="EMBL" id="TVO59342.1"/>
    </source>
</evidence>
<dbReference type="InterPro" id="IPR024453">
    <property type="entry name" value="Peptidase_C92"/>
</dbReference>
<protein>
    <submittedName>
        <fullName evidence="2">Lipo-like protein</fullName>
    </submittedName>
</protein>
<evidence type="ECO:0000256" key="1">
    <source>
        <dbReference type="SAM" id="MobiDB-lite"/>
    </source>
</evidence>
<dbReference type="RefSeq" id="WP_144307857.1">
    <property type="nucleotide sequence ID" value="NZ_VMNK01000002.1"/>
</dbReference>
<comment type="caution">
    <text evidence="2">The sequence shown here is derived from an EMBL/GenBank/DDBJ whole genome shotgun (WGS) entry which is preliminary data.</text>
</comment>
<keyword evidence="3" id="KW-1185">Reference proteome</keyword>
<dbReference type="Gene3D" id="3.90.1720.10">
    <property type="entry name" value="endopeptidase domain like (from Nostoc punctiforme)"/>
    <property type="match status" value="1"/>
</dbReference>
<dbReference type="SUPFAM" id="SSF54001">
    <property type="entry name" value="Cysteine proteinases"/>
    <property type="match status" value="1"/>
</dbReference>
<gene>
    <name evidence="2" type="ORF">FHP91_01100</name>
</gene>
<dbReference type="AlphaFoldDB" id="A0A557R2H3"/>
<dbReference type="Pfam" id="PF05708">
    <property type="entry name" value="Peptidase_C92"/>
    <property type="match status" value="1"/>
</dbReference>
<reference evidence="2 3" key="1">
    <citation type="submission" date="2019-07" db="EMBL/GenBank/DDBJ databases">
        <title>The pathways for chlorine oxyanion respiration interact through the shared metabolite chlorate.</title>
        <authorList>
            <person name="Barnum T.P."/>
            <person name="Cheng Y."/>
            <person name="Hill K.A."/>
            <person name="Lucas L.N."/>
            <person name="Carlson H.K."/>
            <person name="Coates J.D."/>
        </authorList>
    </citation>
    <scope>NUCLEOTIDE SEQUENCE [LARGE SCALE GENOMIC DNA]</scope>
    <source>
        <strain evidence="2 3">SFB-3</strain>
    </source>
</reference>
<dbReference type="Proteomes" id="UP000319502">
    <property type="component" value="Unassembled WGS sequence"/>
</dbReference>
<sequence>MANRILRGIGRLLAGYLNAELPSYTPLATHSGARLQQTLLPGDILLVEGNRRISAAIKYLTQSTWSHAALYIGPGVVTGPDSDPRVLIEADTEHGVVAVSLSKYDGMHTRICRPVGLTDTDRLALIDFAVARIGHQYDLKNIFDLVRYLLPTPPVPTRFRRNLLSMGSGEPTRAICSTLIAQAFQSIGYPILPAVYTRPSRPGDPAYCNTCETEVLRARHHSLFTPRDFDISPYFAIIKPTIEGGFDYQSVVWGKPCVSDEPPAEPALATAGNDHASTDQHRA</sequence>
<accession>A0A557R2H3</accession>
<proteinExistence type="predicted"/>